<protein>
    <recommendedName>
        <fullName evidence="1">C2 domain-containing protein</fullName>
    </recommendedName>
</protein>
<dbReference type="OrthoDB" id="270970at2759"/>
<evidence type="ECO:0000313" key="3">
    <source>
        <dbReference type="Proteomes" id="UP000230069"/>
    </source>
</evidence>
<dbReference type="InParanoid" id="A0A2G5CIX2"/>
<dbReference type="Proteomes" id="UP000230069">
    <property type="component" value="Unassembled WGS sequence"/>
</dbReference>
<evidence type="ECO:0000259" key="1">
    <source>
        <dbReference type="PROSITE" id="PS50004"/>
    </source>
</evidence>
<keyword evidence="3" id="KW-1185">Reference proteome</keyword>
<dbReference type="PANTHER" id="PTHR32246">
    <property type="entry name" value="INGRESSION PROTEIN FIC1"/>
    <property type="match status" value="1"/>
</dbReference>
<feature type="domain" description="C2" evidence="1">
    <location>
        <begin position="1"/>
        <end position="107"/>
    </location>
</feature>
<dbReference type="InterPro" id="IPR044750">
    <property type="entry name" value="C2_SRC2/BAP"/>
</dbReference>
<evidence type="ECO:0000313" key="2">
    <source>
        <dbReference type="EMBL" id="PIA31233.1"/>
    </source>
</evidence>
<dbReference type="SUPFAM" id="SSF49562">
    <property type="entry name" value="C2 domain (Calcium/lipid-binding domain, CaLB)"/>
    <property type="match status" value="1"/>
</dbReference>
<dbReference type="PANTHER" id="PTHR32246:SF88">
    <property type="entry name" value="PROTEIN SRC2 HOMOLOG"/>
    <property type="match status" value="1"/>
</dbReference>
<dbReference type="Pfam" id="PF00168">
    <property type="entry name" value="C2"/>
    <property type="match status" value="1"/>
</dbReference>
<dbReference type="GO" id="GO:0006952">
    <property type="term" value="P:defense response"/>
    <property type="evidence" value="ECO:0007669"/>
    <property type="project" value="InterPro"/>
</dbReference>
<dbReference type="CDD" id="cd04051">
    <property type="entry name" value="C2_SRC2_like"/>
    <property type="match status" value="1"/>
</dbReference>
<reference evidence="2 3" key="1">
    <citation type="submission" date="2017-09" db="EMBL/GenBank/DDBJ databases">
        <title>WGS assembly of Aquilegia coerulea Goldsmith.</title>
        <authorList>
            <person name="Hodges S."/>
            <person name="Kramer E."/>
            <person name="Nordborg M."/>
            <person name="Tomkins J."/>
            <person name="Borevitz J."/>
            <person name="Derieg N."/>
            <person name="Yan J."/>
            <person name="Mihaltcheva S."/>
            <person name="Hayes R.D."/>
            <person name="Rokhsar D."/>
        </authorList>
    </citation>
    <scope>NUCLEOTIDE SEQUENCE [LARGE SCALE GENOMIC DNA]</scope>
    <source>
        <strain evidence="3">cv. Goldsmith</strain>
    </source>
</reference>
<dbReference type="PROSITE" id="PS50004">
    <property type="entry name" value="C2"/>
    <property type="match status" value="1"/>
</dbReference>
<dbReference type="Gene3D" id="2.60.40.150">
    <property type="entry name" value="C2 domain"/>
    <property type="match status" value="1"/>
</dbReference>
<sequence length="182" mass="20024">MEIEVLIKSAQDLKNVKHLSKMKAYAVVYVDKEVDMAKTHVDEEGETNPTWNEVVKVRFHKELLNNVNIATLKVDIYAHGHVREKLVGSSSVLLCDVLKGGHESESLDNHNPIPCMTIHVWSSGRSCGFLNLQVPPIGKILRESLSVVDEKLGERIVLLGSRPHSALNLALGGGSILKSSTI</sequence>
<dbReference type="InterPro" id="IPR000008">
    <property type="entry name" value="C2_dom"/>
</dbReference>
<dbReference type="STRING" id="218851.A0A2G5CIX2"/>
<name>A0A2G5CIX2_AQUCA</name>
<dbReference type="EMBL" id="KZ305068">
    <property type="protein sequence ID" value="PIA31233.1"/>
    <property type="molecule type" value="Genomic_DNA"/>
</dbReference>
<dbReference type="SMART" id="SM00239">
    <property type="entry name" value="C2"/>
    <property type="match status" value="1"/>
</dbReference>
<gene>
    <name evidence="2" type="ORF">AQUCO_05100030v1</name>
</gene>
<dbReference type="InterPro" id="IPR035892">
    <property type="entry name" value="C2_domain_sf"/>
</dbReference>
<accession>A0A2G5CIX2</accession>
<proteinExistence type="predicted"/>
<organism evidence="2 3">
    <name type="scientific">Aquilegia coerulea</name>
    <name type="common">Rocky mountain columbine</name>
    <dbReference type="NCBI Taxonomy" id="218851"/>
    <lineage>
        <taxon>Eukaryota</taxon>
        <taxon>Viridiplantae</taxon>
        <taxon>Streptophyta</taxon>
        <taxon>Embryophyta</taxon>
        <taxon>Tracheophyta</taxon>
        <taxon>Spermatophyta</taxon>
        <taxon>Magnoliopsida</taxon>
        <taxon>Ranunculales</taxon>
        <taxon>Ranunculaceae</taxon>
        <taxon>Thalictroideae</taxon>
        <taxon>Aquilegia</taxon>
    </lineage>
</organism>
<dbReference type="AlphaFoldDB" id="A0A2G5CIX2"/>